<keyword evidence="4" id="KW-1185">Reference proteome</keyword>
<reference evidence="3 4" key="1">
    <citation type="journal article" date="2016" name="Mol. Biol. Evol.">
        <title>Comparative Genomics of Early-Diverging Mushroom-Forming Fungi Provides Insights into the Origins of Lignocellulose Decay Capabilities.</title>
        <authorList>
            <person name="Nagy L.G."/>
            <person name="Riley R."/>
            <person name="Tritt A."/>
            <person name="Adam C."/>
            <person name="Daum C."/>
            <person name="Floudas D."/>
            <person name="Sun H."/>
            <person name="Yadav J.S."/>
            <person name="Pangilinan J."/>
            <person name="Larsson K.H."/>
            <person name="Matsuura K."/>
            <person name="Barry K."/>
            <person name="Labutti K."/>
            <person name="Kuo R."/>
            <person name="Ohm R.A."/>
            <person name="Bhattacharya S.S."/>
            <person name="Shirouzu T."/>
            <person name="Yoshinaga Y."/>
            <person name="Martin F.M."/>
            <person name="Grigoriev I.V."/>
            <person name="Hibbett D.S."/>
        </authorList>
    </citation>
    <scope>NUCLEOTIDE SEQUENCE [LARGE SCALE GENOMIC DNA]</scope>
    <source>
        <strain evidence="3 4">CBS 109695</strain>
    </source>
</reference>
<evidence type="ECO:0000313" key="3">
    <source>
        <dbReference type="EMBL" id="KZP19529.1"/>
    </source>
</evidence>
<keyword evidence="1" id="KW-0812">Transmembrane</keyword>
<keyword evidence="1" id="KW-0472">Membrane</keyword>
<protein>
    <submittedName>
        <fullName evidence="3">Uncharacterized protein</fullName>
    </submittedName>
</protein>
<gene>
    <name evidence="3" type="ORF">FIBSPDRAFT_563199</name>
</gene>
<dbReference type="EMBL" id="KV417563">
    <property type="protein sequence ID" value="KZP19529.1"/>
    <property type="molecule type" value="Genomic_DNA"/>
</dbReference>
<dbReference type="Proteomes" id="UP000076532">
    <property type="component" value="Unassembled WGS sequence"/>
</dbReference>
<dbReference type="STRING" id="436010.A0A166I4A3"/>
<organism evidence="3 4">
    <name type="scientific">Athelia psychrophila</name>
    <dbReference type="NCBI Taxonomy" id="1759441"/>
    <lineage>
        <taxon>Eukaryota</taxon>
        <taxon>Fungi</taxon>
        <taxon>Dikarya</taxon>
        <taxon>Basidiomycota</taxon>
        <taxon>Agaricomycotina</taxon>
        <taxon>Agaricomycetes</taxon>
        <taxon>Agaricomycetidae</taxon>
        <taxon>Atheliales</taxon>
        <taxon>Atheliaceae</taxon>
        <taxon>Athelia</taxon>
    </lineage>
</organism>
<evidence type="ECO:0000256" key="2">
    <source>
        <dbReference type="SAM" id="SignalP"/>
    </source>
</evidence>
<evidence type="ECO:0000313" key="4">
    <source>
        <dbReference type="Proteomes" id="UP000076532"/>
    </source>
</evidence>
<evidence type="ECO:0000256" key="1">
    <source>
        <dbReference type="SAM" id="Phobius"/>
    </source>
</evidence>
<dbReference type="AlphaFoldDB" id="A0A166I4A3"/>
<name>A0A166I4A3_9AGAM</name>
<dbReference type="OrthoDB" id="3362711at2759"/>
<feature type="signal peptide" evidence="2">
    <location>
        <begin position="1"/>
        <end position="25"/>
    </location>
</feature>
<feature type="transmembrane region" description="Helical" evidence="1">
    <location>
        <begin position="206"/>
        <end position="234"/>
    </location>
</feature>
<proteinExistence type="predicted"/>
<sequence>MSPRLSSLTAVIGSLLFLATTGVHGTNITCLPEYAWMNNGLGQNPCDIATAAQNACGGGDWNTGPLPPPAEAAGYFYPGPNSYSRSTCMCSTVLYSLFSACGVCQNGTYTTWTGWISNCSTVVISIRSFPAPIPSNTSFPAWAYLSVTDNNNFDVQAAEAEEYLPEFTPVPTSTSDLTSTSTSTVTLTITPISSAAVSKKSSDAGVIAGAVVGGFAAAALLAGLALFFFIAIAGRSGARFARFRPRAQQHSRHASNL</sequence>
<keyword evidence="2" id="KW-0732">Signal</keyword>
<accession>A0A166I4A3</accession>
<keyword evidence="1" id="KW-1133">Transmembrane helix</keyword>
<feature type="chain" id="PRO_5007875017" evidence="2">
    <location>
        <begin position="26"/>
        <end position="257"/>
    </location>
</feature>